<protein>
    <recommendedName>
        <fullName evidence="4">Transmembrane protein</fullName>
    </recommendedName>
</protein>
<feature type="transmembrane region" description="Helical" evidence="1">
    <location>
        <begin position="52"/>
        <end position="74"/>
    </location>
</feature>
<reference evidence="2" key="1">
    <citation type="submission" date="2023-09" db="EMBL/GenBank/DDBJ databases">
        <title>Acinetobacter soli.</title>
        <authorList>
            <person name="Kim B."/>
            <person name="Kim D."/>
            <person name="Park D."/>
        </authorList>
    </citation>
    <scope>NUCLEOTIDE SEQUENCE</scope>
    <source>
        <strain evidence="2">2023.05</strain>
    </source>
</reference>
<organism evidence="2 3">
    <name type="scientific">Acinetobacter soli</name>
    <dbReference type="NCBI Taxonomy" id="487316"/>
    <lineage>
        <taxon>Bacteria</taxon>
        <taxon>Pseudomonadati</taxon>
        <taxon>Pseudomonadota</taxon>
        <taxon>Gammaproteobacteria</taxon>
        <taxon>Moraxellales</taxon>
        <taxon>Moraxellaceae</taxon>
        <taxon>Acinetobacter</taxon>
    </lineage>
</organism>
<accession>A0AB38YY94</accession>
<dbReference type="EMBL" id="CP134206">
    <property type="protein sequence ID" value="WND06363.1"/>
    <property type="molecule type" value="Genomic_DNA"/>
</dbReference>
<evidence type="ECO:0000256" key="1">
    <source>
        <dbReference type="SAM" id="Phobius"/>
    </source>
</evidence>
<keyword evidence="1" id="KW-1133">Transmembrane helix</keyword>
<proteinExistence type="predicted"/>
<feature type="transmembrane region" description="Helical" evidence="1">
    <location>
        <begin position="20"/>
        <end position="46"/>
    </location>
</feature>
<dbReference type="AlphaFoldDB" id="A0AB38YY94"/>
<evidence type="ECO:0000313" key="2">
    <source>
        <dbReference type="EMBL" id="WND06363.1"/>
    </source>
</evidence>
<evidence type="ECO:0000313" key="3">
    <source>
        <dbReference type="Proteomes" id="UP001256400"/>
    </source>
</evidence>
<keyword evidence="1" id="KW-0472">Membrane</keyword>
<evidence type="ECO:0008006" key="4">
    <source>
        <dbReference type="Google" id="ProtNLM"/>
    </source>
</evidence>
<name>A0AB38YY94_9GAMM</name>
<keyword evidence="1" id="KW-0812">Transmembrane</keyword>
<dbReference type="Proteomes" id="UP001256400">
    <property type="component" value="Chromosome"/>
</dbReference>
<dbReference type="RefSeq" id="WP_228268647.1">
    <property type="nucleotide sequence ID" value="NZ_BKFD01000022.1"/>
</dbReference>
<gene>
    <name evidence="2" type="ORF">RHP80_04230</name>
</gene>
<sequence>MSKASIIQTQPTRIFSFERVYPYSAFQVLWMCVPILLVFVLIYVYVVGAGFHLGPVSLLFLLYFGTVAGLVRIFSKQVQIWFDASCMYVQLGQALPQCYAKADIVGFYSYDYATQAPALKSSKICIHFYLRNGQKIMLNDSDYRRSVDESSQIILKKFLQTAQRELNFLSVRQRYKHYADGVYWYSDASRDID</sequence>